<dbReference type="FunCoup" id="A0A6J0ARF2">
    <property type="interactions" value="20"/>
</dbReference>
<evidence type="ECO:0000256" key="9">
    <source>
        <dbReference type="PIRSR" id="PIRSR002572-2"/>
    </source>
</evidence>
<feature type="disulfide bond" evidence="8">
    <location>
        <begin position="65"/>
        <end position="91"/>
    </location>
</feature>
<organism evidence="11 12">
    <name type="scientific">Vicugna pacos</name>
    <name type="common">Alpaca</name>
    <name type="synonym">Lama pacos</name>
    <dbReference type="NCBI Taxonomy" id="30538"/>
    <lineage>
        <taxon>Eukaryota</taxon>
        <taxon>Metazoa</taxon>
        <taxon>Chordata</taxon>
        <taxon>Craniata</taxon>
        <taxon>Vertebrata</taxon>
        <taxon>Euteleostomi</taxon>
        <taxon>Mammalia</taxon>
        <taxon>Eutheria</taxon>
        <taxon>Laurasiatheria</taxon>
        <taxon>Artiodactyla</taxon>
        <taxon>Tylopoda</taxon>
        <taxon>Camelidae</taxon>
        <taxon>Vicugna</taxon>
    </lineage>
</organism>
<keyword evidence="11" id="KW-1185">Reference proteome</keyword>
<comment type="similarity">
    <text evidence="2 7">Belongs to the PIP family.</text>
</comment>
<dbReference type="SMR" id="A0A6J0ARF2"/>
<feature type="modified residue" description="Pyrrolidone carboxylic acid" evidence="9">
    <location>
        <position position="29"/>
    </location>
</feature>
<dbReference type="InterPro" id="IPR013783">
    <property type="entry name" value="Ig-like_fold"/>
</dbReference>
<keyword evidence="3 7" id="KW-0964">Secreted</keyword>
<evidence type="ECO:0000256" key="8">
    <source>
        <dbReference type="PIRSR" id="PIRSR002572-1"/>
    </source>
</evidence>
<dbReference type="GO" id="GO:0006508">
    <property type="term" value="P:proteolysis"/>
    <property type="evidence" value="ECO:0007669"/>
    <property type="project" value="TreeGrafter"/>
</dbReference>
<dbReference type="OrthoDB" id="9835042at2759"/>
<proteinExistence type="inferred from homology"/>
<dbReference type="Pfam" id="PF05326">
    <property type="entry name" value="SVA"/>
    <property type="match status" value="1"/>
</dbReference>
<dbReference type="GeneID" id="102532788"/>
<evidence type="ECO:0000313" key="11">
    <source>
        <dbReference type="Proteomes" id="UP001652581"/>
    </source>
</evidence>
<evidence type="ECO:0000313" key="12">
    <source>
        <dbReference type="RefSeq" id="XP_015099708.1"/>
    </source>
</evidence>
<name>A0A6J0ARF2_VICPA</name>
<dbReference type="PANTHER" id="PTHR15096">
    <property type="entry name" value="PROLACTIN-INDUCIBLE PROTEIN/SEMINAL VESICLE ANTIGEN"/>
    <property type="match status" value="1"/>
</dbReference>
<protein>
    <recommendedName>
        <fullName evidence="7">Prolactin-inducible protein homolog</fullName>
    </recommendedName>
</protein>
<evidence type="ECO:0000256" key="2">
    <source>
        <dbReference type="ARBA" id="ARBA00006819"/>
    </source>
</evidence>
<evidence type="ECO:0000256" key="3">
    <source>
        <dbReference type="ARBA" id="ARBA00022525"/>
    </source>
</evidence>
<evidence type="ECO:0000256" key="4">
    <source>
        <dbReference type="ARBA" id="ARBA00022729"/>
    </source>
</evidence>
<gene>
    <name evidence="12" type="primary">LOC102532788</name>
</gene>
<evidence type="ECO:0000256" key="1">
    <source>
        <dbReference type="ARBA" id="ARBA00004613"/>
    </source>
</evidence>
<accession>A0A6J0ARF2</accession>
<dbReference type="GO" id="GO:0005615">
    <property type="term" value="C:extracellular space"/>
    <property type="evidence" value="ECO:0007669"/>
    <property type="project" value="TreeGrafter"/>
</dbReference>
<dbReference type="FunFam" id="2.60.40.10:FF:001572">
    <property type="entry name" value="Prolactin-inducible protein homolog"/>
    <property type="match status" value="1"/>
</dbReference>
<dbReference type="GO" id="GO:0002682">
    <property type="term" value="P:regulation of immune system process"/>
    <property type="evidence" value="ECO:0007669"/>
    <property type="project" value="TreeGrafter"/>
</dbReference>
<dbReference type="SUPFAM" id="SSF81296">
    <property type="entry name" value="E set domains"/>
    <property type="match status" value="1"/>
</dbReference>
<dbReference type="KEGG" id="vpc:102532788"/>
<evidence type="ECO:0000256" key="5">
    <source>
        <dbReference type="ARBA" id="ARBA00023157"/>
    </source>
</evidence>
<dbReference type="AlphaFoldDB" id="A0A6J0ARF2"/>
<evidence type="ECO:0000256" key="10">
    <source>
        <dbReference type="SAM" id="SignalP"/>
    </source>
</evidence>
<dbReference type="Gene3D" id="2.60.40.10">
    <property type="entry name" value="Immunoglobulins"/>
    <property type="match status" value="1"/>
</dbReference>
<feature type="signal peptide" evidence="10">
    <location>
        <begin position="1"/>
        <end position="28"/>
    </location>
</feature>
<feature type="disulfide bond" evidence="8">
    <location>
        <begin position="89"/>
        <end position="123"/>
    </location>
</feature>
<keyword evidence="4 10" id="KW-0732">Signal</keyword>
<dbReference type="InterPro" id="IPR007990">
    <property type="entry name" value="PIP"/>
</dbReference>
<dbReference type="PIRSF" id="PIRSF002572">
    <property type="entry name" value="PIP-GCDFP-15"/>
    <property type="match status" value="1"/>
</dbReference>
<reference evidence="12" key="1">
    <citation type="submission" date="2025-08" db="UniProtKB">
        <authorList>
            <consortium name="RefSeq"/>
        </authorList>
    </citation>
    <scope>IDENTIFICATION</scope>
</reference>
<evidence type="ECO:0000256" key="6">
    <source>
        <dbReference type="ARBA" id="ARBA00025932"/>
    </source>
</evidence>
<comment type="subcellular location">
    <subcellularLocation>
        <location evidence="1 7">Secreted</location>
    </subcellularLocation>
</comment>
<dbReference type="Proteomes" id="UP001652581">
    <property type="component" value="Chromosome 7"/>
</dbReference>
<evidence type="ECO:0000256" key="7">
    <source>
        <dbReference type="PIRNR" id="PIRNR002572"/>
    </source>
</evidence>
<dbReference type="PANTHER" id="PTHR15096:SF5">
    <property type="entry name" value="PROLACTIN-INDUCIBLE PROTEIN"/>
    <property type="match status" value="1"/>
</dbReference>
<dbReference type="InterPro" id="IPR014756">
    <property type="entry name" value="Ig_E-set"/>
</dbReference>
<feature type="chain" id="PRO_5026841350" description="Prolactin-inducible protein homolog" evidence="10">
    <location>
        <begin position="29"/>
        <end position="146"/>
    </location>
</feature>
<comment type="subunit">
    <text evidence="6 7">Monomer. Interacts with AZGP1.</text>
</comment>
<dbReference type="InParanoid" id="A0A6J0ARF2"/>
<dbReference type="RefSeq" id="XP_015099708.1">
    <property type="nucleotide sequence ID" value="XM_015244222.3"/>
</dbReference>
<keyword evidence="5 8" id="KW-1015">Disulfide bond</keyword>
<dbReference type="GO" id="GO:0004190">
    <property type="term" value="F:aspartic-type endopeptidase activity"/>
    <property type="evidence" value="ECO:0007669"/>
    <property type="project" value="TreeGrafter"/>
</dbReference>
<sequence>MRCLHLLLRVSPAALLLILCLQLGTNEAQEDTRKAIIMGVELPQKATANEEVTVILRAATQFRECMVIKSYLKSNVSIEGAFNYQYTSCLCEDYPRTFYWDFQANSTAKITTVIDVVRVLNICPEDKAVIPIEANRFSVTKTLTIG</sequence>